<gene>
    <name evidence="2" type="ORF">CINCED_3A017520</name>
</gene>
<evidence type="ECO:0000313" key="2">
    <source>
        <dbReference type="EMBL" id="VVC46516.1"/>
    </source>
</evidence>
<accession>A0A5E4NSB5</accession>
<protein>
    <recommendedName>
        <fullName evidence="4">J domain-containing protein</fullName>
    </recommendedName>
</protein>
<feature type="coiled-coil region" evidence="1">
    <location>
        <begin position="443"/>
        <end position="505"/>
    </location>
</feature>
<evidence type="ECO:0000313" key="3">
    <source>
        <dbReference type="Proteomes" id="UP000325440"/>
    </source>
</evidence>
<keyword evidence="1" id="KW-0175">Coiled coil</keyword>
<dbReference type="AlphaFoldDB" id="A0A5E4NSB5"/>
<evidence type="ECO:0000256" key="1">
    <source>
        <dbReference type="SAM" id="Coils"/>
    </source>
</evidence>
<reference evidence="2 3" key="1">
    <citation type="submission" date="2019-08" db="EMBL/GenBank/DDBJ databases">
        <authorList>
            <person name="Alioto T."/>
            <person name="Alioto T."/>
            <person name="Gomez Garrido J."/>
        </authorList>
    </citation>
    <scope>NUCLEOTIDE SEQUENCE [LARGE SCALE GENOMIC DNA]</scope>
</reference>
<feature type="non-terminal residue" evidence="2">
    <location>
        <position position="508"/>
    </location>
</feature>
<organism evidence="2 3">
    <name type="scientific">Cinara cedri</name>
    <dbReference type="NCBI Taxonomy" id="506608"/>
    <lineage>
        <taxon>Eukaryota</taxon>
        <taxon>Metazoa</taxon>
        <taxon>Ecdysozoa</taxon>
        <taxon>Arthropoda</taxon>
        <taxon>Hexapoda</taxon>
        <taxon>Insecta</taxon>
        <taxon>Pterygota</taxon>
        <taxon>Neoptera</taxon>
        <taxon>Paraneoptera</taxon>
        <taxon>Hemiptera</taxon>
        <taxon>Sternorrhyncha</taxon>
        <taxon>Aphidomorpha</taxon>
        <taxon>Aphidoidea</taxon>
        <taxon>Aphididae</taxon>
        <taxon>Lachninae</taxon>
        <taxon>Cinara</taxon>
    </lineage>
</organism>
<feature type="coiled-coil region" evidence="1">
    <location>
        <begin position="274"/>
        <end position="301"/>
    </location>
</feature>
<dbReference type="Proteomes" id="UP000325440">
    <property type="component" value="Unassembled WGS sequence"/>
</dbReference>
<keyword evidence="3" id="KW-1185">Reference proteome</keyword>
<evidence type="ECO:0008006" key="4">
    <source>
        <dbReference type="Google" id="ProtNLM"/>
    </source>
</evidence>
<dbReference type="EMBL" id="CABPRJ010002610">
    <property type="protein sequence ID" value="VVC46516.1"/>
    <property type="molecule type" value="Genomic_DNA"/>
</dbReference>
<proteinExistence type="predicted"/>
<sequence length="508" mass="60640">EKSALRRILKVESEAETLREALESLNLGWLLLHLDESAKGIRDKNKSKEEHNEYFNSLIRDVKRMSLVLHPDKTKQQGSKGQVCINNAIEGLKKAHSYIMEEYGYIKCYGVYRIYGEIPLNELISGNDIFKTIGVSAFSGIHPILSKLSFLARSEEAAVLDYRNEYLQQEKNTAKVIEEGINVLKSMKEEKIESFANKVKENIRKREKEKKGWYVWFYKSLDLDFEFEGKGKEGIQKSVDIYMKVLKCGYDKDYAYRYDHDWIEDIRVLLEECKEDKTKTLRNLEGEVEKLLKESEEQHKMLLGGRSKIGANEVLVQTVLMYKEFTFMYYKFFLELMKLPQEEVESIVGKIDSNFVQESKIRIAKLSEIELLEVMRNIYEEAKTTHVQRFKAYFIKQEGPEEKQKRIIEDFSNWSGDDIQIRHVILYALKLLGERLDKRFQHKETAEERYNREMEERAQINEQLKQEKEQYRQEKEQYRQEIEQYRQEKEQYRQEIEQYRQEKEQIKQ</sequence>
<feature type="non-terminal residue" evidence="2">
    <location>
        <position position="1"/>
    </location>
</feature>
<name>A0A5E4NSB5_9HEMI</name>